<dbReference type="Proteomes" id="UP000002279">
    <property type="component" value="Chromosome 2"/>
</dbReference>
<dbReference type="PANTHER" id="PTHR11783">
    <property type="entry name" value="SULFOTRANSFERASE SULT"/>
    <property type="match status" value="1"/>
</dbReference>
<dbReference type="eggNOG" id="KOG1584">
    <property type="taxonomic scope" value="Eukaryota"/>
</dbReference>
<name>F7FU85_ORNAN</name>
<dbReference type="InterPro" id="IPR027417">
    <property type="entry name" value="P-loop_NTPase"/>
</dbReference>
<comment type="similarity">
    <text evidence="2 5">Belongs to the sulfotransferase 1 family.</text>
</comment>
<accession>F7FU85</accession>
<dbReference type="GeneTree" id="ENSGT00940000156772"/>
<keyword evidence="8" id="KW-1185">Reference proteome</keyword>
<evidence type="ECO:0000313" key="7">
    <source>
        <dbReference type="Ensembl" id="ENSOANP00000019726.4"/>
    </source>
</evidence>
<evidence type="ECO:0000313" key="8">
    <source>
        <dbReference type="Proteomes" id="UP000002279"/>
    </source>
</evidence>
<dbReference type="FunFam" id="3.40.50.300:FF:000433">
    <property type="entry name" value="Estrogen sulfotransferase"/>
    <property type="match status" value="1"/>
</dbReference>
<evidence type="ECO:0000256" key="2">
    <source>
        <dbReference type="ARBA" id="ARBA00005771"/>
    </source>
</evidence>
<proteinExistence type="inferred from homology"/>
<dbReference type="Pfam" id="PF00685">
    <property type="entry name" value="Sulfotransfer_1"/>
    <property type="match status" value="1"/>
</dbReference>
<dbReference type="RefSeq" id="XP_007663327.2">
    <property type="nucleotide sequence ID" value="XM_007665137.3"/>
</dbReference>
<dbReference type="AlphaFoldDB" id="F7FU85"/>
<feature type="domain" description="Sulfotransferase" evidence="6">
    <location>
        <begin position="45"/>
        <end position="286"/>
    </location>
</feature>
<dbReference type="STRING" id="9258.ENSOANP00000019726"/>
<dbReference type="OrthoDB" id="205623at2759"/>
<evidence type="ECO:0000256" key="3">
    <source>
        <dbReference type="ARBA" id="ARBA00022490"/>
    </source>
</evidence>
<dbReference type="GO" id="GO:0008146">
    <property type="term" value="F:sulfotransferase activity"/>
    <property type="evidence" value="ECO:0000318"/>
    <property type="project" value="GO_Central"/>
</dbReference>
<keyword evidence="3" id="KW-0963">Cytoplasm</keyword>
<dbReference type="Bgee" id="ENSOANG00000012469">
    <property type="expression patterns" value="Expressed in liver and 4 other cell types or tissues"/>
</dbReference>
<dbReference type="InterPro" id="IPR000863">
    <property type="entry name" value="Sulfotransferase_dom"/>
</dbReference>
<dbReference type="Ensembl" id="ENSOANT00000019729.4">
    <property type="protein sequence ID" value="ENSOANP00000019726.4"/>
    <property type="gene ID" value="ENSOANG00000012469.4"/>
</dbReference>
<sequence>MAEEQAAAQSEQYLLRFKDFNFIGSLVKPEFIESMEDFKIKASGIFIVTYPKSGTVWTQQVVNLILYDKHRDGTENMENANRAPWFEYNTRNIDFNLRPSPRIFSTHLPYYLVPKGLQSQKAKIIYVYRNPKDVMISFYHFSKFLTKLKTSNTMEDFMEKFLAGEVFSSVWFDHIKGWYTHKNNFNILFVSFEEMKKDLRNAVLKISKFLGKELSDEDMESVVKQATFQNMKKDPRANYENISIDFGSSEAPVFLRKGTIGDWKNYLTVSQSEKLDKTFQEQMEGVPLKFIWDMNEDF</sequence>
<dbReference type="Gene3D" id="3.40.50.300">
    <property type="entry name" value="P-loop containing nucleotide triphosphate hydrolases"/>
    <property type="match status" value="1"/>
</dbReference>
<dbReference type="HOGENOM" id="CLU_027239_1_0_1"/>
<keyword evidence="4 5" id="KW-0808">Transferase</keyword>
<dbReference type="GO" id="GO:0005737">
    <property type="term" value="C:cytoplasm"/>
    <property type="evidence" value="ECO:0000318"/>
    <property type="project" value="GO_Central"/>
</dbReference>
<evidence type="ECO:0000256" key="1">
    <source>
        <dbReference type="ARBA" id="ARBA00004496"/>
    </source>
</evidence>
<dbReference type="EC" id="2.8.2.-" evidence="5"/>
<evidence type="ECO:0000256" key="5">
    <source>
        <dbReference type="RuleBase" id="RU361155"/>
    </source>
</evidence>
<dbReference type="KEGG" id="oaa:100088463"/>
<dbReference type="OMA" id="WTRCCLS"/>
<dbReference type="SUPFAM" id="SSF52540">
    <property type="entry name" value="P-loop containing nucleoside triphosphate hydrolases"/>
    <property type="match status" value="1"/>
</dbReference>
<gene>
    <name evidence="7" type="primary">LOC100088463</name>
</gene>
<dbReference type="GO" id="GO:0051923">
    <property type="term" value="P:sulfation"/>
    <property type="evidence" value="ECO:0000318"/>
    <property type="project" value="GO_Central"/>
</dbReference>
<reference evidence="7" key="2">
    <citation type="submission" date="2025-08" db="UniProtKB">
        <authorList>
            <consortium name="Ensembl"/>
        </authorList>
    </citation>
    <scope>IDENTIFICATION</scope>
    <source>
        <strain evidence="7">Glennie</strain>
    </source>
</reference>
<dbReference type="GeneID" id="100088463"/>
<organism evidence="7 8">
    <name type="scientific">Ornithorhynchus anatinus</name>
    <name type="common">Duckbill platypus</name>
    <dbReference type="NCBI Taxonomy" id="9258"/>
    <lineage>
        <taxon>Eukaryota</taxon>
        <taxon>Metazoa</taxon>
        <taxon>Chordata</taxon>
        <taxon>Craniata</taxon>
        <taxon>Vertebrata</taxon>
        <taxon>Euteleostomi</taxon>
        <taxon>Mammalia</taxon>
        <taxon>Monotremata</taxon>
        <taxon>Ornithorhynchidae</taxon>
        <taxon>Ornithorhynchus</taxon>
    </lineage>
</organism>
<protein>
    <recommendedName>
        <fullName evidence="5">Sulfotransferase</fullName>
        <ecNumber evidence="5">2.8.2.-</ecNumber>
    </recommendedName>
</protein>
<dbReference type="InParanoid" id="F7FU85"/>
<evidence type="ECO:0000259" key="6">
    <source>
        <dbReference type="Pfam" id="PF00685"/>
    </source>
</evidence>
<reference evidence="7" key="3">
    <citation type="submission" date="2025-09" db="UniProtKB">
        <authorList>
            <consortium name="Ensembl"/>
        </authorList>
    </citation>
    <scope>IDENTIFICATION</scope>
    <source>
        <strain evidence="7">Glennie</strain>
    </source>
</reference>
<comment type="subcellular location">
    <subcellularLocation>
        <location evidence="1">Cytoplasm</location>
    </subcellularLocation>
</comment>
<evidence type="ECO:0000256" key="4">
    <source>
        <dbReference type="ARBA" id="ARBA00022679"/>
    </source>
</evidence>
<dbReference type="RefSeq" id="XP_007663326.2">
    <property type="nucleotide sequence ID" value="XM_007665136.3"/>
</dbReference>
<reference evidence="7 8" key="1">
    <citation type="journal article" date="2008" name="Nature">
        <title>Genome analysis of the platypus reveals unique signatures of evolution.</title>
        <authorList>
            <person name="Warren W.C."/>
            <person name="Hillier L.W."/>
            <person name="Marshall Graves J.A."/>
            <person name="Birney E."/>
            <person name="Ponting C.P."/>
            <person name="Grutzner F."/>
            <person name="Belov K."/>
            <person name="Miller W."/>
            <person name="Clarke L."/>
            <person name="Chinwalla A.T."/>
            <person name="Yang S.P."/>
            <person name="Heger A."/>
            <person name="Locke D.P."/>
            <person name="Miethke P."/>
            <person name="Waters P.D."/>
            <person name="Veyrunes F."/>
            <person name="Fulton L."/>
            <person name="Fulton B."/>
            <person name="Graves T."/>
            <person name="Wallis J."/>
            <person name="Puente X.S."/>
            <person name="Lopez-Otin C."/>
            <person name="Ordonez G.R."/>
            <person name="Eichler E.E."/>
            <person name="Chen L."/>
            <person name="Cheng Z."/>
            <person name="Deakin J.E."/>
            <person name="Alsop A."/>
            <person name="Thompson K."/>
            <person name="Kirby P."/>
            <person name="Papenfuss A.T."/>
            <person name="Wakefield M.J."/>
            <person name="Olender T."/>
            <person name="Lancet D."/>
            <person name="Huttley G.A."/>
            <person name="Smit A.F."/>
            <person name="Pask A."/>
            <person name="Temple-Smith P."/>
            <person name="Batzer M.A."/>
            <person name="Walker J.A."/>
            <person name="Konkel M.K."/>
            <person name="Harris R.S."/>
            <person name="Whittington C.M."/>
            <person name="Wong E.S."/>
            <person name="Gemmell N.J."/>
            <person name="Buschiazzo E."/>
            <person name="Vargas Jentzsch I.M."/>
            <person name="Merkel A."/>
            <person name="Schmitz J."/>
            <person name="Zemann A."/>
            <person name="Churakov G."/>
            <person name="Kriegs J.O."/>
            <person name="Brosius J."/>
            <person name="Murchison E.P."/>
            <person name="Sachidanandam R."/>
            <person name="Smith C."/>
            <person name="Hannon G.J."/>
            <person name="Tsend-Ayush E."/>
            <person name="McMillan D."/>
            <person name="Attenborough R."/>
            <person name="Rens W."/>
            <person name="Ferguson-Smith M."/>
            <person name="Lefevre C.M."/>
            <person name="Sharp J.A."/>
            <person name="Nicholas K.R."/>
            <person name="Ray D.A."/>
            <person name="Kube M."/>
            <person name="Reinhardt R."/>
            <person name="Pringle T.H."/>
            <person name="Taylor J."/>
            <person name="Jones R.C."/>
            <person name="Nixon B."/>
            <person name="Dacheux J.L."/>
            <person name="Niwa H."/>
            <person name="Sekita Y."/>
            <person name="Huang X."/>
            <person name="Stark A."/>
            <person name="Kheradpour P."/>
            <person name="Kellis M."/>
            <person name="Flicek P."/>
            <person name="Chen Y."/>
            <person name="Webber C."/>
            <person name="Hardison R."/>
            <person name="Nelson J."/>
            <person name="Hallsworth-Pepin K."/>
            <person name="Delehaunty K."/>
            <person name="Markovic C."/>
            <person name="Minx P."/>
            <person name="Feng Y."/>
            <person name="Kremitzki C."/>
            <person name="Mitreva M."/>
            <person name="Glasscock J."/>
            <person name="Wylie T."/>
            <person name="Wohldmann P."/>
            <person name="Thiru P."/>
            <person name="Nhan M.N."/>
            <person name="Pohl C.S."/>
            <person name="Smith S.M."/>
            <person name="Hou S."/>
            <person name="Nefedov M."/>
            <person name="de Jong P.J."/>
            <person name="Renfree M.B."/>
            <person name="Mardis E.R."/>
            <person name="Wilson R.K."/>
        </authorList>
    </citation>
    <scope>NUCLEOTIDE SEQUENCE [LARGE SCALE GENOMIC DNA]</scope>
    <source>
        <strain evidence="7 8">Glennie</strain>
    </source>
</reference>